<dbReference type="NCBIfam" id="TIGR02786">
    <property type="entry name" value="addB_alphas"/>
    <property type="match status" value="1"/>
</dbReference>
<gene>
    <name evidence="2" type="primary">addB</name>
    <name evidence="2" type="ORF">KHU32_05960</name>
</gene>
<dbReference type="InterPro" id="IPR014153">
    <property type="entry name" value="Ds_break_AddB"/>
</dbReference>
<dbReference type="EMBL" id="JAHCDA010000001">
    <property type="protein sequence ID" value="MBS7810472.1"/>
    <property type="molecule type" value="Genomic_DNA"/>
</dbReference>
<dbReference type="Gene3D" id="3.90.320.10">
    <property type="match status" value="1"/>
</dbReference>
<evidence type="ECO:0000259" key="1">
    <source>
        <dbReference type="Pfam" id="PF12705"/>
    </source>
</evidence>
<protein>
    <submittedName>
        <fullName evidence="2">Double-strand break repair protein AddB</fullName>
    </submittedName>
</protein>
<comment type="caution">
    <text evidence="2">The sequence shown here is derived from an EMBL/GenBank/DDBJ whole genome shotgun (WGS) entry which is preliminary data.</text>
</comment>
<dbReference type="InterPro" id="IPR027417">
    <property type="entry name" value="P-loop_NTPase"/>
</dbReference>
<organism evidence="2 3">
    <name type="scientific">Roseococcus pinisoli</name>
    <dbReference type="NCBI Taxonomy" id="2835040"/>
    <lineage>
        <taxon>Bacteria</taxon>
        <taxon>Pseudomonadati</taxon>
        <taxon>Pseudomonadota</taxon>
        <taxon>Alphaproteobacteria</taxon>
        <taxon>Acetobacterales</taxon>
        <taxon>Roseomonadaceae</taxon>
        <taxon>Roseococcus</taxon>
    </lineage>
</organism>
<name>A0ABS5QC10_9PROT</name>
<dbReference type="Proteomes" id="UP000766336">
    <property type="component" value="Unassembled WGS sequence"/>
</dbReference>
<dbReference type="InterPro" id="IPR038726">
    <property type="entry name" value="PDDEXK_AddAB-type"/>
</dbReference>
<sequence length="1001" mass="107233">MKLFSIAPGQPFLPRLAQGALARLGTGERLAAATILLPTRRAARALQTAFLREAEVPALLLPRMRALAGLSVEDADELALPALLRLPPAVDPLRRQAVLAGFSARRPPARGGPPTAEHAWALGLELGKLLDEIALEEAAPLPDDPALLDHLWLERLEALAPEALAVHWQITTIFLRGVVEEWHGWLTDQGLLDIGVRRVLALRAQREAWEREPPQGAVIAAGIGMGGTVPAAADLLRTIATRLPEGAVVLPAEDAATAALPFEELAEAPTHPFAGQRRMLARLGATMADALPWHGEGSGERPALLGTALLPAGHLQPWQARDPARWRDAMAGLSRIEASDSQHEAAAIALALRGALERPGARAALITPDRDLARRVAAELPRHGILADDSAGQPLSDTPPGIFLRLLAHLAAEECGPVALLAVLKHPLCAAGQERDEWLASVQFLERALLRGPAPAPGLGGLRAALSGLREPEAARRLAALLDALEAALGPFHHLPRGLLRPPADLLAEHLAAAEALASTPELPGGLRLYAQAEGEALARHLAALAPAMAELPPIPPAEWPSLFEAALAQGITRAPRISRGRRDSAHPQVEILGLLEARLLDFDCVVLGALDETIWPQAADPGPWMSRPMRREFGLPSPELRIGRVAADFFLAASSAREAVLSRAARRGGAPSVPARWLTRLDTFLAGQERGLGIGKNPCADWAPLLDQPAEVRPCPRPAPRPPAAARPDRLTLSDVATLLADPYAFHARRILRLAPLDPLEQEPGAADYGNLIHDAIHRFLRALPRPWPGHDAAAALWEAAAATALERAALRPAVEALWRVRLARVGDFVAAMEAQRQGEVHQLWAELPGRLELHRQGRTVVLEARADRVERLADGSYRILDYKSGTVPSKKDVESGTAPQLPLEALMAARGAFRDLPAGAVSALEYWRLTGAMEPGSVLAPDIDIAEAVANAERALTRLAEGFLLGDRPFLASPHPGRRAAPDYRHLARTAEWSAEGEE</sequence>
<dbReference type="SUPFAM" id="SSF52540">
    <property type="entry name" value="P-loop containing nucleoside triphosphate hydrolases"/>
    <property type="match status" value="1"/>
</dbReference>
<accession>A0ABS5QC10</accession>
<keyword evidence="3" id="KW-1185">Reference proteome</keyword>
<dbReference type="RefSeq" id="WP_213669086.1">
    <property type="nucleotide sequence ID" value="NZ_JAHCDA010000001.1"/>
</dbReference>
<feature type="domain" description="PD-(D/E)XK endonuclease-like" evidence="1">
    <location>
        <begin position="731"/>
        <end position="971"/>
    </location>
</feature>
<proteinExistence type="predicted"/>
<evidence type="ECO:0000313" key="3">
    <source>
        <dbReference type="Proteomes" id="UP000766336"/>
    </source>
</evidence>
<dbReference type="Pfam" id="PF12705">
    <property type="entry name" value="PDDEXK_1"/>
    <property type="match status" value="1"/>
</dbReference>
<evidence type="ECO:0000313" key="2">
    <source>
        <dbReference type="EMBL" id="MBS7810472.1"/>
    </source>
</evidence>
<reference evidence="2 3" key="1">
    <citation type="submission" date="2021-05" db="EMBL/GenBank/DDBJ databases">
        <title>Roseococcus sp. XZZS9, whole genome shotgun sequencing project.</title>
        <authorList>
            <person name="Zhao G."/>
            <person name="Shen L."/>
        </authorList>
    </citation>
    <scope>NUCLEOTIDE SEQUENCE [LARGE SCALE GENOMIC DNA]</scope>
    <source>
        <strain evidence="2 3">XZZS9</strain>
    </source>
</reference>
<dbReference type="InterPro" id="IPR011604">
    <property type="entry name" value="PDDEXK-like_dom_sf"/>
</dbReference>